<evidence type="ECO:0000313" key="2">
    <source>
        <dbReference type="Proteomes" id="UP001164746"/>
    </source>
</evidence>
<evidence type="ECO:0000313" key="1">
    <source>
        <dbReference type="EMBL" id="WAR21657.1"/>
    </source>
</evidence>
<dbReference type="EMBL" id="CP111023">
    <property type="protein sequence ID" value="WAR21657.1"/>
    <property type="molecule type" value="Genomic_DNA"/>
</dbReference>
<dbReference type="PANTHER" id="PTHR19297">
    <property type="entry name" value="GLYCOSYLTRANSFERASE 14 FAMILY MEMBER"/>
    <property type="match status" value="1"/>
</dbReference>
<name>A0ABY7FKT9_MYAAR</name>
<proteinExistence type="predicted"/>
<organism evidence="1 2">
    <name type="scientific">Mya arenaria</name>
    <name type="common">Soft-shell clam</name>
    <dbReference type="NCBI Taxonomy" id="6604"/>
    <lineage>
        <taxon>Eukaryota</taxon>
        <taxon>Metazoa</taxon>
        <taxon>Spiralia</taxon>
        <taxon>Lophotrochozoa</taxon>
        <taxon>Mollusca</taxon>
        <taxon>Bivalvia</taxon>
        <taxon>Autobranchia</taxon>
        <taxon>Heteroconchia</taxon>
        <taxon>Euheterodonta</taxon>
        <taxon>Imparidentia</taxon>
        <taxon>Neoheterodontei</taxon>
        <taxon>Myida</taxon>
        <taxon>Myoidea</taxon>
        <taxon>Myidae</taxon>
        <taxon>Mya</taxon>
    </lineage>
</organism>
<accession>A0ABY7FKT9</accession>
<dbReference type="Proteomes" id="UP001164746">
    <property type="component" value="Chromosome 12"/>
</dbReference>
<keyword evidence="2" id="KW-1185">Reference proteome</keyword>
<protein>
    <submittedName>
        <fullName evidence="1">GCNT2-like protein</fullName>
    </submittedName>
</protein>
<sequence length="150" mass="17817">MFVLEPEILCMEYLWNRSAKWKYFINLTGLKQMKHNSYILKLSNYLAGKLEMGKVVTPCLARYVNWSWDKLKCHGKYVHSVCIHGARVLPAMKDSKKLFVNKFHQEFHPLAYDCLEELLFNRTRDRHFGLSSFNTSFYSNLDFVKNRVEP</sequence>
<dbReference type="PANTHER" id="PTHR19297:SF191">
    <property type="entry name" value="PROTEIN XYLOSYLTRANSFERASE"/>
    <property type="match status" value="1"/>
</dbReference>
<reference evidence="1" key="1">
    <citation type="submission" date="2022-11" db="EMBL/GenBank/DDBJ databases">
        <title>Centuries of genome instability and evolution in soft-shell clam transmissible cancer (bioRxiv).</title>
        <authorList>
            <person name="Hart S.F.M."/>
            <person name="Yonemitsu M.A."/>
            <person name="Giersch R.M."/>
            <person name="Beal B.F."/>
            <person name="Arriagada G."/>
            <person name="Davis B.W."/>
            <person name="Ostrander E.A."/>
            <person name="Goff S.P."/>
            <person name="Metzger M.J."/>
        </authorList>
    </citation>
    <scope>NUCLEOTIDE SEQUENCE</scope>
    <source>
        <strain evidence="1">MELC-2E11</strain>
        <tissue evidence="1">Siphon/mantle</tissue>
    </source>
</reference>
<gene>
    <name evidence="1" type="ORF">MAR_015631</name>
</gene>